<comment type="caution">
    <text evidence="1">The sequence shown here is derived from an EMBL/GenBank/DDBJ whole genome shotgun (WGS) entry which is preliminary data.</text>
</comment>
<feature type="non-terminal residue" evidence="1">
    <location>
        <position position="1"/>
    </location>
</feature>
<sequence>NCYFFSWMIISAIARRTCNWDTVALQLSEESWHNIVQTSLAHSFQALEPGPVATRWTKSLPRLSNIFTKTYERLQSKTTILPTAPDVRRFQIQLKSNYRDVLGIVMQVLSKLLLRTQVGSTLEKELRRVSSEPVFLAKCAAAEESAVVSILESAHRILALAGLHSNISPIVEIASANAARRLVDEPLEDLWKSSWAETWEAKQYTSDVPSPGLFSHLSSDVRPRLSLRLENILTNRLESDNLPLSTRPQLWVTPRFKTTAKSSWDPKRARYQERGEAIPLLHKHPMKTATRCRDAEDVLKKEWNAIGSRAMSEWKLTWDEWDRLGARYIMIATEALTAEVLMLLTDIPPEHLTFGDSLKLDSAPSLQELIRGRMEEHFETVDRFGFGSFQELITSTEEAMCEIWVASLDIIQSNRYSPQHAATTSTTA</sequence>
<accession>A0A8H3CIL9</accession>
<gene>
    <name evidence="1" type="ORF">RDB_LOCUS77800</name>
</gene>
<evidence type="ECO:0000313" key="2">
    <source>
        <dbReference type="Proteomes" id="UP000663850"/>
    </source>
</evidence>
<reference evidence="1" key="1">
    <citation type="submission" date="2021-01" db="EMBL/GenBank/DDBJ databases">
        <authorList>
            <person name="Kaushik A."/>
        </authorList>
    </citation>
    <scope>NUCLEOTIDE SEQUENCE</scope>
    <source>
        <strain evidence="1">Type strain: AG8-Rh-89/</strain>
    </source>
</reference>
<proteinExistence type="predicted"/>
<name>A0A8H3CIL9_9AGAM</name>
<protein>
    <submittedName>
        <fullName evidence="1">Uncharacterized protein</fullName>
    </submittedName>
</protein>
<evidence type="ECO:0000313" key="1">
    <source>
        <dbReference type="EMBL" id="CAE6483726.1"/>
    </source>
</evidence>
<dbReference type="Proteomes" id="UP000663850">
    <property type="component" value="Unassembled WGS sequence"/>
</dbReference>
<organism evidence="1 2">
    <name type="scientific">Rhizoctonia solani</name>
    <dbReference type="NCBI Taxonomy" id="456999"/>
    <lineage>
        <taxon>Eukaryota</taxon>
        <taxon>Fungi</taxon>
        <taxon>Dikarya</taxon>
        <taxon>Basidiomycota</taxon>
        <taxon>Agaricomycotina</taxon>
        <taxon>Agaricomycetes</taxon>
        <taxon>Cantharellales</taxon>
        <taxon>Ceratobasidiaceae</taxon>
        <taxon>Rhizoctonia</taxon>
    </lineage>
</organism>
<dbReference type="AlphaFoldDB" id="A0A8H3CIL9"/>
<dbReference type="EMBL" id="CAJMWZ010004064">
    <property type="protein sequence ID" value="CAE6483726.1"/>
    <property type="molecule type" value="Genomic_DNA"/>
</dbReference>